<dbReference type="KEGG" id="orb:IPMB12_06955"/>
<dbReference type="InterPro" id="IPR044927">
    <property type="entry name" value="Endonuclea_NS_2"/>
</dbReference>
<gene>
    <name evidence="2" type="ORF">IPMB12_06955</name>
</gene>
<keyword evidence="3" id="KW-1185">Reference proteome</keyword>
<dbReference type="Gene3D" id="3.40.570.10">
    <property type="entry name" value="Extracellular Endonuclease, subunit A"/>
    <property type="match status" value="1"/>
</dbReference>
<organism evidence="2 3">
    <name type="scientific">Zophobihabitans entericus</name>
    <dbReference type="NCBI Taxonomy" id="1635327"/>
    <lineage>
        <taxon>Bacteria</taxon>
        <taxon>Pseudomonadati</taxon>
        <taxon>Pseudomonadota</taxon>
        <taxon>Gammaproteobacteria</taxon>
        <taxon>Orbales</taxon>
        <taxon>Orbaceae</taxon>
        <taxon>Zophobihabitans</taxon>
    </lineage>
</organism>
<sequence>MLRNGEQFDGLGRLKPNVRYQTGEYEYIYRTDANGRLTHVQADDLHLTTRNERLPHDPDTPGKVRGQDHAGHIIGDRFGGSPELDNLVSQLSRVNLSDYKVIENRMADALAEGKRVTLDVKINYDADKLRPSSFEIDYSIDGVPRFRRIIND</sequence>
<proteinExistence type="predicted"/>
<feature type="domain" description="Type VII secretion system protein EssD-like" evidence="1">
    <location>
        <begin position="16"/>
        <end position="142"/>
    </location>
</feature>
<evidence type="ECO:0000259" key="1">
    <source>
        <dbReference type="Pfam" id="PF13930"/>
    </source>
</evidence>
<protein>
    <recommendedName>
        <fullName evidence="1">Type VII secretion system protein EssD-like domain-containing protein</fullName>
    </recommendedName>
</protein>
<reference evidence="2 3" key="1">
    <citation type="submission" date="2020-03" db="EMBL/GenBank/DDBJ databases">
        <title>Complete genome sequence of Orbus sp. IPMB12 (BCRC 80908).</title>
        <authorList>
            <person name="Lo W.-S."/>
            <person name="Chang T.-H."/>
            <person name="Kuo C.-H."/>
        </authorList>
    </citation>
    <scope>NUCLEOTIDE SEQUENCE [LARGE SCALE GENOMIC DNA]</scope>
    <source>
        <strain evidence="2 3">IPMB12</strain>
    </source>
</reference>
<accession>A0A6G9IF49</accession>
<dbReference type="EMBL" id="CP050253">
    <property type="protein sequence ID" value="QIQ22429.1"/>
    <property type="molecule type" value="Genomic_DNA"/>
</dbReference>
<name>A0A6G9IF49_9GAMM</name>
<dbReference type="Pfam" id="PF13930">
    <property type="entry name" value="Endonuclea_NS_2"/>
    <property type="match status" value="1"/>
</dbReference>
<evidence type="ECO:0000313" key="3">
    <source>
        <dbReference type="Proteomes" id="UP000501168"/>
    </source>
</evidence>
<dbReference type="InterPro" id="IPR044929">
    <property type="entry name" value="DNA/RNA_non-sp_Endonuclease_sf"/>
</dbReference>
<dbReference type="AlphaFoldDB" id="A0A6G9IF49"/>
<evidence type="ECO:0000313" key="2">
    <source>
        <dbReference type="EMBL" id="QIQ22429.1"/>
    </source>
</evidence>
<dbReference type="Proteomes" id="UP000501168">
    <property type="component" value="Chromosome"/>
</dbReference>
<dbReference type="InParanoid" id="A0A6G9IF49"/>